<evidence type="ECO:0008006" key="4">
    <source>
        <dbReference type="Google" id="ProtNLM"/>
    </source>
</evidence>
<dbReference type="Proteomes" id="UP000214603">
    <property type="component" value="Unassembled WGS sequence"/>
</dbReference>
<dbReference type="SUPFAM" id="SSF53850">
    <property type="entry name" value="Periplasmic binding protein-like II"/>
    <property type="match status" value="1"/>
</dbReference>
<evidence type="ECO:0000313" key="3">
    <source>
        <dbReference type="Proteomes" id="UP000214603"/>
    </source>
</evidence>
<dbReference type="CDD" id="cd07012">
    <property type="entry name" value="PBP2_Bug_TTT"/>
    <property type="match status" value="1"/>
</dbReference>
<proteinExistence type="inferred from homology"/>
<name>A0A225LWZ3_9BURK</name>
<comment type="caution">
    <text evidence="2">The sequence shown here is derived from an EMBL/GenBank/DDBJ whole genome shotgun (WGS) entry which is preliminary data.</text>
</comment>
<dbReference type="InterPro" id="IPR005064">
    <property type="entry name" value="BUG"/>
</dbReference>
<evidence type="ECO:0000256" key="1">
    <source>
        <dbReference type="ARBA" id="ARBA00006987"/>
    </source>
</evidence>
<reference evidence="3" key="1">
    <citation type="submission" date="2017-06" db="EMBL/GenBank/DDBJ databases">
        <title>Herbaspirillum phytohormonus sp. nov., isolated from the root nodule of Robinia pseudoacacia in lead-zinc mine.</title>
        <authorList>
            <person name="Fan M."/>
            <person name="Lin Y."/>
        </authorList>
    </citation>
    <scope>NUCLEOTIDE SEQUENCE [LARGE SCALE GENOMIC DNA]</scope>
    <source>
        <strain evidence="3">SC-089</strain>
    </source>
</reference>
<dbReference type="EMBL" id="NJIH01000019">
    <property type="protein sequence ID" value="OWT53785.1"/>
    <property type="molecule type" value="Genomic_DNA"/>
</dbReference>
<keyword evidence="3" id="KW-1185">Reference proteome</keyword>
<gene>
    <name evidence="2" type="ORF">CEY11_24025</name>
</gene>
<evidence type="ECO:0000313" key="2">
    <source>
        <dbReference type="EMBL" id="OWT53785.1"/>
    </source>
</evidence>
<dbReference type="Gene3D" id="3.40.190.10">
    <property type="entry name" value="Periplasmic binding protein-like II"/>
    <property type="match status" value="1"/>
</dbReference>
<dbReference type="InterPro" id="IPR042100">
    <property type="entry name" value="Bug_dom1"/>
</dbReference>
<dbReference type="PANTHER" id="PTHR42928">
    <property type="entry name" value="TRICARBOXYLATE-BINDING PROTEIN"/>
    <property type="match status" value="1"/>
</dbReference>
<dbReference type="Gene3D" id="3.40.190.150">
    <property type="entry name" value="Bordetella uptake gene, domain 1"/>
    <property type="match status" value="1"/>
</dbReference>
<accession>A0A225LWZ3</accession>
<dbReference type="PIRSF" id="PIRSF017082">
    <property type="entry name" value="YflP"/>
    <property type="match status" value="1"/>
</dbReference>
<protein>
    <recommendedName>
        <fullName evidence="4">Tripartite tricarboxylate transporter substrate binding protein</fullName>
    </recommendedName>
</protein>
<dbReference type="PANTHER" id="PTHR42928:SF5">
    <property type="entry name" value="BLR1237 PROTEIN"/>
    <property type="match status" value="1"/>
</dbReference>
<sequence>MFSPTYHGRIKPVMTARHTSHYNVGHHNQRRHPMPTLVHACRAILALALCSLAVPALAAGYPDRPITFIVPTTPGGAGDTVCRELAESMAKKLGQPIIVENKPGAGGIIGSKLAAKAAPDGYTIVLGIDSALAVSPYLLGALPYHPKRDFAPIGQIGTVQFMLVAAPGSGIDSTAALIARAKAAPGRIPYASGGTGSVHQLAMEIFEKDAGIKLEHIPYKAAPQGFADLMGDHVSVMFIAVGTGLPAAASGRVRALGYAGTHAKDGMQPLSKTVPGFSFESWFGLFAPRGTPAPVVARLSSALKAALQDPAVASKFITAGVEPTWSSPATLEHRLARDIDTYHGLLAKLQANAG</sequence>
<comment type="similarity">
    <text evidence="1">Belongs to the UPF0065 (bug) family.</text>
</comment>
<organism evidence="2 3">
    <name type="scientific">Candidimonas nitroreducens</name>
    <dbReference type="NCBI Taxonomy" id="683354"/>
    <lineage>
        <taxon>Bacteria</taxon>
        <taxon>Pseudomonadati</taxon>
        <taxon>Pseudomonadota</taxon>
        <taxon>Betaproteobacteria</taxon>
        <taxon>Burkholderiales</taxon>
        <taxon>Alcaligenaceae</taxon>
        <taxon>Candidimonas</taxon>
    </lineage>
</organism>
<dbReference type="Pfam" id="PF03401">
    <property type="entry name" value="TctC"/>
    <property type="match status" value="1"/>
</dbReference>
<dbReference type="AlphaFoldDB" id="A0A225LWZ3"/>